<feature type="transmembrane region" description="Helical" evidence="2">
    <location>
        <begin position="458"/>
        <end position="477"/>
    </location>
</feature>
<dbReference type="Proteomes" id="UP000216101">
    <property type="component" value="Unassembled WGS sequence"/>
</dbReference>
<feature type="transmembrane region" description="Helical" evidence="2">
    <location>
        <begin position="594"/>
        <end position="614"/>
    </location>
</feature>
<dbReference type="PANTHER" id="PTHR43185">
    <property type="entry name" value="FERROUS IRON TRANSPORT PROTEIN B"/>
    <property type="match status" value="1"/>
</dbReference>
<evidence type="ECO:0000313" key="4">
    <source>
        <dbReference type="EMBL" id="OZY86351.1"/>
    </source>
</evidence>
<dbReference type="Pfam" id="PF02421">
    <property type="entry name" value="FeoB_N"/>
    <property type="match status" value="1"/>
</dbReference>
<feature type="transmembrane region" description="Helical" evidence="2">
    <location>
        <begin position="562"/>
        <end position="582"/>
    </location>
</feature>
<dbReference type="GO" id="GO:0005886">
    <property type="term" value="C:plasma membrane"/>
    <property type="evidence" value="ECO:0007669"/>
    <property type="project" value="TreeGrafter"/>
</dbReference>
<name>A0A266QAF8_9GAMM</name>
<evidence type="ECO:0000313" key="5">
    <source>
        <dbReference type="Proteomes" id="UP000216101"/>
    </source>
</evidence>
<dbReference type="RefSeq" id="WP_094984030.1">
    <property type="nucleotide sequence ID" value="NZ_NHNI01000001.1"/>
</dbReference>
<dbReference type="Gene3D" id="3.40.50.300">
    <property type="entry name" value="P-loop containing nucleotide triphosphate hydrolases"/>
    <property type="match status" value="1"/>
</dbReference>
<keyword evidence="5" id="KW-1185">Reference proteome</keyword>
<dbReference type="STRING" id="1209072.GCA_000766945_01215"/>
<feature type="transmembrane region" description="Helical" evidence="2">
    <location>
        <begin position="401"/>
        <end position="420"/>
    </location>
</feature>
<dbReference type="GO" id="GO:0015093">
    <property type="term" value="F:ferrous iron transmembrane transporter activity"/>
    <property type="evidence" value="ECO:0007669"/>
    <property type="project" value="InterPro"/>
</dbReference>
<accession>A0A266QAF8</accession>
<dbReference type="GO" id="GO:0005525">
    <property type="term" value="F:GTP binding"/>
    <property type="evidence" value="ECO:0007669"/>
    <property type="project" value="InterPro"/>
</dbReference>
<dbReference type="CDD" id="cd01879">
    <property type="entry name" value="FeoB"/>
    <property type="match status" value="1"/>
</dbReference>
<keyword evidence="2" id="KW-0472">Membrane</keyword>
<dbReference type="Pfam" id="PF07670">
    <property type="entry name" value="Gate"/>
    <property type="match status" value="2"/>
</dbReference>
<dbReference type="InterPro" id="IPR030389">
    <property type="entry name" value="G_FEOB_dom"/>
</dbReference>
<evidence type="ECO:0000256" key="2">
    <source>
        <dbReference type="SAM" id="Phobius"/>
    </source>
</evidence>
<dbReference type="PRINTS" id="PR00326">
    <property type="entry name" value="GTP1OBG"/>
</dbReference>
<feature type="transmembrane region" description="Helical" evidence="2">
    <location>
        <begin position="282"/>
        <end position="306"/>
    </location>
</feature>
<dbReference type="InterPro" id="IPR027417">
    <property type="entry name" value="P-loop_NTPase"/>
</dbReference>
<feature type="transmembrane region" description="Helical" evidence="2">
    <location>
        <begin position="221"/>
        <end position="247"/>
    </location>
</feature>
<reference evidence="5" key="1">
    <citation type="submission" date="2017-05" db="EMBL/GenBank/DDBJ databases">
        <authorList>
            <person name="Barney B.M."/>
        </authorList>
    </citation>
    <scope>NUCLEOTIDE SEQUENCE [LARGE SCALE GENOMIC DNA]</scope>
    <source>
        <strain evidence="5">PSBB022</strain>
    </source>
</reference>
<organism evidence="4 5">
    <name type="scientific">Cellvibrio mixtus</name>
    <dbReference type="NCBI Taxonomy" id="39650"/>
    <lineage>
        <taxon>Bacteria</taxon>
        <taxon>Pseudomonadati</taxon>
        <taxon>Pseudomonadota</taxon>
        <taxon>Gammaproteobacteria</taxon>
        <taxon>Cellvibrionales</taxon>
        <taxon>Cellvibrionaceae</taxon>
        <taxon>Cellvibrio</taxon>
    </lineage>
</organism>
<protein>
    <recommendedName>
        <fullName evidence="1">Ferrous iron transport protein B</fullName>
    </recommendedName>
</protein>
<gene>
    <name evidence="4" type="ORF">CBP51_04805</name>
</gene>
<comment type="caution">
    <text evidence="4">The sequence shown here is derived from an EMBL/GenBank/DDBJ whole genome shotgun (WGS) entry which is preliminary data.</text>
</comment>
<dbReference type="InterPro" id="IPR011640">
    <property type="entry name" value="Fe2_transport_prot_B_C"/>
</dbReference>
<dbReference type="SUPFAM" id="SSF52540">
    <property type="entry name" value="P-loop containing nucleoside triphosphate hydrolases"/>
    <property type="match status" value="1"/>
</dbReference>
<dbReference type="InterPro" id="IPR011642">
    <property type="entry name" value="Gate_dom"/>
</dbReference>
<evidence type="ECO:0000256" key="1">
    <source>
        <dbReference type="ARBA" id="ARBA00031200"/>
    </source>
</evidence>
<feature type="domain" description="FeoB-type G" evidence="3">
    <location>
        <begin position="4"/>
        <end position="171"/>
    </location>
</feature>
<keyword evidence="2" id="KW-1133">Transmembrane helix</keyword>
<keyword evidence="2" id="KW-0812">Transmembrane</keyword>
<dbReference type="PANTHER" id="PTHR43185:SF1">
    <property type="entry name" value="FE(2+) TRANSPORTER FEOB"/>
    <property type="match status" value="1"/>
</dbReference>
<dbReference type="InterPro" id="IPR050860">
    <property type="entry name" value="FeoB_GTPase"/>
</dbReference>
<proteinExistence type="predicted"/>
<evidence type="ECO:0000259" key="3">
    <source>
        <dbReference type="PROSITE" id="PS51711"/>
    </source>
</evidence>
<dbReference type="PROSITE" id="PS51711">
    <property type="entry name" value="G_FEOB"/>
    <property type="match status" value="1"/>
</dbReference>
<dbReference type="EMBL" id="NHNI01000001">
    <property type="protein sequence ID" value="OZY86351.1"/>
    <property type="molecule type" value="Genomic_DNA"/>
</dbReference>
<dbReference type="Pfam" id="PF07664">
    <property type="entry name" value="FeoB_C"/>
    <property type="match status" value="1"/>
</dbReference>
<dbReference type="InterPro" id="IPR006073">
    <property type="entry name" value="GTP-bd"/>
</dbReference>
<dbReference type="AlphaFoldDB" id="A0A266QAF8"/>
<sequence>MSSPIRFALIGNPNCGKTSLFNRLTGARAKVANYPGVTVERRSGKLSGLSQPAELLDLPGTYSLFVTSPDEQVARDVILGKLAGERRPDVLIAVVDACNLSLGLRLVMELKSLNRPIVVALNQMDEARRRGISINTAALSQSIGMPIIETVAVNSQGVTALRELLDSYAQQPPQAEDEQTLALSNRQESVEALYAEIESLMRQHVIAPAHMSRWQDRIDHLVLHPLIGLIVLFSILLVIFQAVFAWASPVVDLIDAGFSGLGELVGSLLPDGILKDFIVEGLIAGVGGVLVFLPQIIILFFFILVLEDTGYLTRAAFLLDRPMRGLGLSGRSFIPLLSSFACAVPGIMATRTIADPRERFITIMVAPLMTCSARLPVYALIIAAFIPAQTVWGIFNLQGLTLFALYFAGVASAALIAWIMRRRTSGREEFPLLLELPTYRWPMLYHLMIGLRERAWIFIRRVGTIILALSIVLWFLATFPGAPADATQPAIDYSFAGQLGHFMQPLFAPLGFNWQMCIALIPAMGAREVAVSALATVYAVGEESIDVALGSALAASWSLPVAYAYLAWFVYAPQCISTIAVVKRETNSAKATTFFTIYLFALAYFAAWATYQIASAIVG</sequence>